<dbReference type="AlphaFoldDB" id="A0A8H4ND95"/>
<dbReference type="PANTHER" id="PTHR37542:SF3">
    <property type="entry name" value="PRION-INHIBITION AND PROPAGATION HELO DOMAIN-CONTAINING PROTEIN"/>
    <property type="match status" value="1"/>
</dbReference>
<feature type="domain" description="Protein kinase" evidence="1">
    <location>
        <begin position="1"/>
        <end position="218"/>
    </location>
</feature>
<reference evidence="2 3" key="1">
    <citation type="submission" date="2020-01" db="EMBL/GenBank/DDBJ databases">
        <title>Identification and distribution of gene clusters putatively required for synthesis of sphingolipid metabolism inhibitors in phylogenetically diverse species of the filamentous fungus Fusarium.</title>
        <authorList>
            <person name="Kim H.-S."/>
            <person name="Busman M."/>
            <person name="Brown D.W."/>
            <person name="Divon H."/>
            <person name="Uhlig S."/>
            <person name="Proctor R.H."/>
        </authorList>
    </citation>
    <scope>NUCLEOTIDE SEQUENCE [LARGE SCALE GENOMIC DNA]</scope>
    <source>
        <strain evidence="2 3">NRRL 13308</strain>
    </source>
</reference>
<dbReference type="GO" id="GO:0004672">
    <property type="term" value="F:protein kinase activity"/>
    <property type="evidence" value="ECO:0007669"/>
    <property type="project" value="InterPro"/>
</dbReference>
<evidence type="ECO:0000259" key="1">
    <source>
        <dbReference type="PROSITE" id="PS50011"/>
    </source>
</evidence>
<dbReference type="PROSITE" id="PS50011">
    <property type="entry name" value="PROTEIN_KINASE_DOM"/>
    <property type="match status" value="1"/>
</dbReference>
<evidence type="ECO:0000313" key="3">
    <source>
        <dbReference type="Proteomes" id="UP000536711"/>
    </source>
</evidence>
<protein>
    <recommendedName>
        <fullName evidence="1">Protein kinase domain-containing protein</fullName>
    </recommendedName>
</protein>
<comment type="caution">
    <text evidence="2">The sequence shown here is derived from an EMBL/GenBank/DDBJ whole genome shotgun (WGS) entry which is preliminary data.</text>
</comment>
<organism evidence="2 3">
    <name type="scientific">Fusarium acutatum</name>
    <dbReference type="NCBI Taxonomy" id="78861"/>
    <lineage>
        <taxon>Eukaryota</taxon>
        <taxon>Fungi</taxon>
        <taxon>Dikarya</taxon>
        <taxon>Ascomycota</taxon>
        <taxon>Pezizomycotina</taxon>
        <taxon>Sordariomycetes</taxon>
        <taxon>Hypocreomycetidae</taxon>
        <taxon>Hypocreales</taxon>
        <taxon>Nectriaceae</taxon>
        <taxon>Fusarium</taxon>
        <taxon>Fusarium fujikuroi species complex</taxon>
    </lineage>
</organism>
<keyword evidence="3" id="KW-1185">Reference proteome</keyword>
<dbReference type="SUPFAM" id="SSF56112">
    <property type="entry name" value="Protein kinase-like (PK-like)"/>
    <property type="match status" value="1"/>
</dbReference>
<dbReference type="GO" id="GO:0005524">
    <property type="term" value="F:ATP binding"/>
    <property type="evidence" value="ECO:0007669"/>
    <property type="project" value="InterPro"/>
</dbReference>
<dbReference type="OrthoDB" id="1911848at2759"/>
<dbReference type="Gene3D" id="1.10.510.10">
    <property type="entry name" value="Transferase(Phosphotransferase) domain 1"/>
    <property type="match status" value="1"/>
</dbReference>
<accession>A0A8H4ND95</accession>
<dbReference type="EMBL" id="JAADJF010000755">
    <property type="protein sequence ID" value="KAF4414697.1"/>
    <property type="molecule type" value="Genomic_DNA"/>
</dbReference>
<sequence>PHPNTPKSLKDFILSSEGGSGFKLELKKCFRVAQTLARAIGAFHSDGWLYKNIRAHTVKFFFHENRKRCDFENPYWTDFEFTRRVAPHAIDIEHEIYRHPNLQGLPNASFSKFHDIYSLGVVLLKVGLWQTAKQSYDDIITYDLDDVVPMANLMAQKLRNAYLEDAKKKLAHRMGSKYQQAVFVCLDGDWYDMMASRDFANEFQKRIVQKVEIKAFIS</sequence>
<dbReference type="Proteomes" id="UP000536711">
    <property type="component" value="Unassembled WGS sequence"/>
</dbReference>
<dbReference type="InterPro" id="IPR011009">
    <property type="entry name" value="Kinase-like_dom_sf"/>
</dbReference>
<proteinExistence type="predicted"/>
<gene>
    <name evidence="2" type="ORF">FACUT_14049</name>
</gene>
<name>A0A8H4ND95_9HYPO</name>
<feature type="non-terminal residue" evidence="2">
    <location>
        <position position="1"/>
    </location>
</feature>
<evidence type="ECO:0000313" key="2">
    <source>
        <dbReference type="EMBL" id="KAF4414697.1"/>
    </source>
</evidence>
<dbReference type="InterPro" id="IPR000719">
    <property type="entry name" value="Prot_kinase_dom"/>
</dbReference>
<dbReference type="PANTHER" id="PTHR37542">
    <property type="entry name" value="HELO DOMAIN-CONTAINING PROTEIN-RELATED"/>
    <property type="match status" value="1"/>
</dbReference>